<comment type="caution">
    <text evidence="2">The sequence shown here is derived from an EMBL/GenBank/DDBJ whole genome shotgun (WGS) entry which is preliminary data.</text>
</comment>
<dbReference type="AlphaFoldDB" id="F9S7F9"/>
<sequence>MVTGRRENGGEQLTHRHRMNDMAHETASRDYKHLSEESEMLCERSEGVGML</sequence>
<dbReference type="Proteomes" id="UP000004605">
    <property type="component" value="Unassembled WGS sequence"/>
</dbReference>
<evidence type="ECO:0000313" key="2">
    <source>
        <dbReference type="EMBL" id="EGU31255.1"/>
    </source>
</evidence>
<feature type="compositionally biased region" description="Basic and acidic residues" evidence="1">
    <location>
        <begin position="19"/>
        <end position="51"/>
    </location>
</feature>
<proteinExistence type="predicted"/>
<feature type="region of interest" description="Disordered" evidence="1">
    <location>
        <begin position="1"/>
        <end position="51"/>
    </location>
</feature>
<evidence type="ECO:0000313" key="3">
    <source>
        <dbReference type="Proteomes" id="UP000004605"/>
    </source>
</evidence>
<evidence type="ECO:0000256" key="1">
    <source>
        <dbReference type="SAM" id="MobiDB-lite"/>
    </source>
</evidence>
<accession>F9S7F9</accession>
<name>F9S7F9_9VIBR</name>
<protein>
    <submittedName>
        <fullName evidence="2">Uncharacterized protein</fullName>
    </submittedName>
</protein>
<organism evidence="2 3">
    <name type="scientific">Vibrio ichthyoenteri ATCC 700023</name>
    <dbReference type="NCBI Taxonomy" id="870968"/>
    <lineage>
        <taxon>Bacteria</taxon>
        <taxon>Pseudomonadati</taxon>
        <taxon>Pseudomonadota</taxon>
        <taxon>Gammaproteobacteria</taxon>
        <taxon>Vibrionales</taxon>
        <taxon>Vibrionaceae</taxon>
        <taxon>Vibrio</taxon>
    </lineage>
</organism>
<gene>
    <name evidence="2" type="ORF">VII00023_22769</name>
</gene>
<reference evidence="2 3" key="1">
    <citation type="journal article" date="2012" name="Int. J. Syst. Evol. Microbiol.">
        <title>Vibrio caribbeanicus sp. nov., isolated from the marine sponge Scleritoderma cyanea.</title>
        <authorList>
            <person name="Hoffmann M."/>
            <person name="Monday S.R."/>
            <person name="Allard M.W."/>
            <person name="Strain E.A."/>
            <person name="Whittaker P."/>
            <person name="Naum M."/>
            <person name="McCarthy P.J."/>
            <person name="Lopez J.V."/>
            <person name="Fischer M."/>
            <person name="Brown E.W."/>
        </authorList>
    </citation>
    <scope>NUCLEOTIDE SEQUENCE [LARGE SCALE GENOMIC DNA]</scope>
    <source>
        <strain evidence="2 3">ATCC 700023</strain>
    </source>
</reference>
<keyword evidence="3" id="KW-1185">Reference proteome</keyword>
<dbReference type="EMBL" id="AFWF01000294">
    <property type="protein sequence ID" value="EGU31255.1"/>
    <property type="molecule type" value="Genomic_DNA"/>
</dbReference>